<organism evidence="1 2">
    <name type="scientific">Bradyrhizobium japonicum</name>
    <dbReference type="NCBI Taxonomy" id="375"/>
    <lineage>
        <taxon>Bacteria</taxon>
        <taxon>Pseudomonadati</taxon>
        <taxon>Pseudomonadota</taxon>
        <taxon>Alphaproteobacteria</taxon>
        <taxon>Hyphomicrobiales</taxon>
        <taxon>Nitrobacteraceae</taxon>
        <taxon>Bradyrhizobium</taxon>
    </lineage>
</organism>
<dbReference type="AlphaFoldDB" id="A0A1Y2JTN8"/>
<protein>
    <submittedName>
        <fullName evidence="1">Uncharacterized protein</fullName>
    </submittedName>
</protein>
<name>A0A1Y2JTN8_BRAJP</name>
<proteinExistence type="predicted"/>
<reference evidence="1 2" key="1">
    <citation type="submission" date="2017-03" db="EMBL/GenBank/DDBJ databases">
        <title>Whole genome sequences of fourteen strains of Bradyrhizobium canariense and one strain of Bradyrhizobium japonicum isolated from Lupinus (Papilionoideae: Genisteae) species in Algeria.</title>
        <authorList>
            <person name="Crovadore J."/>
            <person name="Chekireb D."/>
            <person name="Brachmann A."/>
            <person name="Chablais R."/>
            <person name="Cochard B."/>
            <person name="Lefort F."/>
        </authorList>
    </citation>
    <scope>NUCLEOTIDE SEQUENCE [LARGE SCALE GENOMIC DNA]</scope>
    <source>
        <strain evidence="1 2">UBMA197</strain>
    </source>
</reference>
<accession>A0A1Y2JTN8</accession>
<dbReference type="Proteomes" id="UP000193335">
    <property type="component" value="Unassembled WGS sequence"/>
</dbReference>
<sequence length="78" mass="8210">MSGRSSAFITHCRSSGDRCMSRPIAGRATLTTALLTNTRHPPRLDAASTLALPCGPMALGSESARPRSVTIRDALLTT</sequence>
<dbReference type="EMBL" id="NAFL01000238">
    <property type="protein sequence ID" value="OSJ33794.1"/>
    <property type="molecule type" value="Genomic_DNA"/>
</dbReference>
<evidence type="ECO:0000313" key="1">
    <source>
        <dbReference type="EMBL" id="OSJ33794.1"/>
    </source>
</evidence>
<comment type="caution">
    <text evidence="1">The sequence shown here is derived from an EMBL/GenBank/DDBJ whole genome shotgun (WGS) entry which is preliminary data.</text>
</comment>
<evidence type="ECO:0000313" key="2">
    <source>
        <dbReference type="Proteomes" id="UP000193335"/>
    </source>
</evidence>
<gene>
    <name evidence="1" type="ORF">BSZ19_14370</name>
</gene>